<dbReference type="Gene3D" id="3.90.70.30">
    <property type="entry name" value="Phytochelatin synthase, N-terminal domain"/>
    <property type="match status" value="1"/>
</dbReference>
<dbReference type="SUPFAM" id="SSF54001">
    <property type="entry name" value="Cysteine proteinases"/>
    <property type="match status" value="1"/>
</dbReference>
<evidence type="ECO:0000313" key="8">
    <source>
        <dbReference type="Proteomes" id="UP000327013"/>
    </source>
</evidence>
<protein>
    <recommendedName>
        <fullName evidence="1">glutathione gamma-glutamylcysteinyltransferase</fullName>
        <ecNumber evidence="1">2.3.2.15</ecNumber>
    </recommendedName>
</protein>
<dbReference type="GO" id="GO:0016756">
    <property type="term" value="F:glutathione gamma-glutamylcysteinyltransferase activity"/>
    <property type="evidence" value="ECO:0007669"/>
    <property type="project" value="UniProtKB-EC"/>
</dbReference>
<dbReference type="InterPro" id="IPR040409">
    <property type="entry name" value="PCS-like"/>
</dbReference>
<keyword evidence="5" id="KW-0012">Acyltransferase</keyword>
<dbReference type="InterPro" id="IPR038765">
    <property type="entry name" value="Papain-like_cys_pep_sf"/>
</dbReference>
<evidence type="ECO:0000256" key="5">
    <source>
        <dbReference type="ARBA" id="ARBA00023315"/>
    </source>
</evidence>
<name>A0A5N6QHJ3_9ROSI</name>
<dbReference type="Pfam" id="PF05023">
    <property type="entry name" value="Phytochelatin"/>
    <property type="match status" value="1"/>
</dbReference>
<proteinExistence type="predicted"/>
<dbReference type="EMBL" id="CM017321">
    <property type="protein sequence ID" value="KAE7997854.1"/>
    <property type="molecule type" value="Genomic_DNA"/>
</dbReference>
<dbReference type="Proteomes" id="UP000327013">
    <property type="component" value="Chromosome 1"/>
</dbReference>
<dbReference type="AlphaFoldDB" id="A0A5N6QHJ3"/>
<dbReference type="EC" id="2.3.2.15" evidence="1"/>
<dbReference type="InterPro" id="IPR007719">
    <property type="entry name" value="PCS_N"/>
</dbReference>
<keyword evidence="3" id="KW-0808">Transferase</keyword>
<evidence type="ECO:0000256" key="2">
    <source>
        <dbReference type="ARBA" id="ARBA00022539"/>
    </source>
</evidence>
<dbReference type="InterPro" id="IPR038156">
    <property type="entry name" value="PCS_N_sf"/>
</dbReference>
<keyword evidence="8" id="KW-1185">Reference proteome</keyword>
<dbReference type="GO" id="GO:0046938">
    <property type="term" value="P:phytochelatin biosynthetic process"/>
    <property type="evidence" value="ECO:0007669"/>
    <property type="project" value="InterPro"/>
</dbReference>
<evidence type="ECO:0000256" key="4">
    <source>
        <dbReference type="ARBA" id="ARBA00022723"/>
    </source>
</evidence>
<dbReference type="PROSITE" id="PS51443">
    <property type="entry name" value="PCS"/>
    <property type="match status" value="1"/>
</dbReference>
<accession>A0A5N6QHJ3</accession>
<evidence type="ECO:0000256" key="3">
    <source>
        <dbReference type="ARBA" id="ARBA00022679"/>
    </source>
</evidence>
<reference evidence="7 8" key="1">
    <citation type="submission" date="2019-06" db="EMBL/GenBank/DDBJ databases">
        <title>A chromosomal-level reference genome of Carpinus fangiana (Coryloideae, Betulaceae).</title>
        <authorList>
            <person name="Yang X."/>
            <person name="Wang Z."/>
            <person name="Zhang L."/>
            <person name="Hao G."/>
            <person name="Liu J."/>
            <person name="Yang Y."/>
        </authorList>
    </citation>
    <scope>NUCLEOTIDE SEQUENCE [LARGE SCALE GENOMIC DNA]</scope>
    <source>
        <strain evidence="7">Cfa_2016G</strain>
        <tissue evidence="7">Leaf</tissue>
    </source>
</reference>
<dbReference type="GO" id="GO:0098849">
    <property type="term" value="P:cellular detoxification of cadmium ion"/>
    <property type="evidence" value="ECO:0007669"/>
    <property type="project" value="TreeGrafter"/>
</dbReference>
<dbReference type="GO" id="GO:0010273">
    <property type="term" value="P:detoxification of copper ion"/>
    <property type="evidence" value="ECO:0007669"/>
    <property type="project" value="TreeGrafter"/>
</dbReference>
<evidence type="ECO:0000313" key="7">
    <source>
        <dbReference type="EMBL" id="KAE7997854.1"/>
    </source>
</evidence>
<evidence type="ECO:0000259" key="6">
    <source>
        <dbReference type="PROSITE" id="PS51443"/>
    </source>
</evidence>
<dbReference type="GO" id="GO:0046872">
    <property type="term" value="F:metal ion binding"/>
    <property type="evidence" value="ECO:0007669"/>
    <property type="project" value="UniProtKB-KW"/>
</dbReference>
<keyword evidence="4" id="KW-0479">Metal-binding</keyword>
<organism evidence="7 8">
    <name type="scientific">Carpinus fangiana</name>
    <dbReference type="NCBI Taxonomy" id="176857"/>
    <lineage>
        <taxon>Eukaryota</taxon>
        <taxon>Viridiplantae</taxon>
        <taxon>Streptophyta</taxon>
        <taxon>Embryophyta</taxon>
        <taxon>Tracheophyta</taxon>
        <taxon>Spermatophyta</taxon>
        <taxon>Magnoliopsida</taxon>
        <taxon>eudicotyledons</taxon>
        <taxon>Gunneridae</taxon>
        <taxon>Pentapetalae</taxon>
        <taxon>rosids</taxon>
        <taxon>fabids</taxon>
        <taxon>Fagales</taxon>
        <taxon>Betulaceae</taxon>
        <taxon>Carpinus</taxon>
    </lineage>
</organism>
<dbReference type="OrthoDB" id="448954at2759"/>
<evidence type="ECO:0000256" key="1">
    <source>
        <dbReference type="ARBA" id="ARBA00012468"/>
    </source>
</evidence>
<dbReference type="Pfam" id="PF09328">
    <property type="entry name" value="Phytochelatin_C"/>
    <property type="match status" value="1"/>
</dbReference>
<dbReference type="PANTHER" id="PTHR33447">
    <property type="entry name" value="GLUTATHIONE GAMMA-GLUTAMYLCYSTEINYLTRANSFERASE"/>
    <property type="match status" value="1"/>
</dbReference>
<dbReference type="InterPro" id="IPR015407">
    <property type="entry name" value="Phytochelatin_synthase_C"/>
</dbReference>
<keyword evidence="2" id="KW-0104">Cadmium</keyword>
<dbReference type="PANTHER" id="PTHR33447:SF19">
    <property type="entry name" value="GLUTATHIONE GAMMA-GLUTAMYLCYSTEINYLTRANSFERASE"/>
    <property type="match status" value="1"/>
</dbReference>
<feature type="domain" description="Peptidase C83" evidence="6">
    <location>
        <begin position="4"/>
        <end position="234"/>
    </location>
</feature>
<sequence length="450" mass="49642">MSTTPLPGLYRRSLPSPPAIEFASPEGKKLFAEALGGGTMEGFFKLISYYQTQSEPAYCGLATLAVVLNALAIDPGRKWKGPWRWFDDSMLDCCEPLAKIKANGITFGKVACLAHCNGAKVEAFRTSERTIDDFRKYIITCTSSEDCHVITSYHRGVFKQVLFMLISRPHREPGLLYTLSCKNESWVGIAKYLMHDVSLLLKSVDATDIQNVLSVIFTSLPPNFGEFIKWVAEVRRREDGISPEEKARVAIKEEVFKQVQETGLFKHVAAFLSSANSCCQNLPPLSHQDDFPDIAARVCCLGAEMLAGRSGSSDEYCCQETCIKCLKSNGDKPVTVFSGTVINGKSEQGVDVLVPSSRTKPGCCCCVSSNYSGIHPASNDVLTALLLALPPETWSGIKNEKLLQEISSLVLTENLPTLLQEEVLHLRRQLYLLKRCQENKVDVDLDAPVS</sequence>
<gene>
    <name evidence="7" type="ORF">FH972_002454</name>
</gene>